<accession>A0A6J7WT25</accession>
<sequence length="93" mass="10645">MNVNFHKDLLFRLTRIETKLVRGFEELGVNIDKDNDWLSVDDEARVVYVSTLGRSMTVMLSDMARAGAKQLGKEYDIVHRGDLIGTVVYRKIT</sequence>
<name>A0A6J7WT25_9CAUD</name>
<organism evidence="1">
    <name type="scientific">uncultured Caudovirales phage</name>
    <dbReference type="NCBI Taxonomy" id="2100421"/>
    <lineage>
        <taxon>Viruses</taxon>
        <taxon>Duplodnaviria</taxon>
        <taxon>Heunggongvirae</taxon>
        <taxon>Uroviricota</taxon>
        <taxon>Caudoviricetes</taxon>
        <taxon>Peduoviridae</taxon>
        <taxon>Maltschvirus</taxon>
        <taxon>Maltschvirus maltsch</taxon>
    </lineage>
</organism>
<dbReference type="EMBL" id="LR798281">
    <property type="protein sequence ID" value="CAB5219948.1"/>
    <property type="molecule type" value="Genomic_DNA"/>
</dbReference>
<evidence type="ECO:0000313" key="1">
    <source>
        <dbReference type="EMBL" id="CAB5219948.1"/>
    </source>
</evidence>
<reference evidence="1" key="1">
    <citation type="submission" date="2020-05" db="EMBL/GenBank/DDBJ databases">
        <authorList>
            <person name="Chiriac C."/>
            <person name="Salcher M."/>
            <person name="Ghai R."/>
            <person name="Kavagutti S V."/>
        </authorList>
    </citation>
    <scope>NUCLEOTIDE SEQUENCE</scope>
</reference>
<protein>
    <submittedName>
        <fullName evidence="1">Uncharacterized protein</fullName>
    </submittedName>
</protein>
<gene>
    <name evidence="1" type="ORF">UFOVP232_10</name>
</gene>
<proteinExistence type="predicted"/>